<proteinExistence type="predicted"/>
<reference evidence="3 4" key="1">
    <citation type="submission" date="2020-09" db="EMBL/GenBank/DDBJ databases">
        <authorList>
            <person name="Kim M.K."/>
        </authorList>
    </citation>
    <scope>NUCLEOTIDE SEQUENCE [LARGE SCALE GENOMIC DNA]</scope>
    <source>
        <strain evidence="3 4">BT189</strain>
    </source>
</reference>
<comment type="caution">
    <text evidence="3">The sequence shown here is derived from an EMBL/GenBank/DDBJ whole genome shotgun (WGS) entry which is preliminary data.</text>
</comment>
<protein>
    <submittedName>
        <fullName evidence="3">Uncharacterized protein</fullName>
    </submittedName>
</protein>
<keyword evidence="4" id="KW-1185">Reference proteome</keyword>
<feature type="region of interest" description="Disordered" evidence="1">
    <location>
        <begin position="67"/>
        <end position="89"/>
    </location>
</feature>
<evidence type="ECO:0000256" key="2">
    <source>
        <dbReference type="SAM" id="SignalP"/>
    </source>
</evidence>
<feature type="chain" id="PRO_5045560716" evidence="2">
    <location>
        <begin position="21"/>
        <end position="89"/>
    </location>
</feature>
<feature type="compositionally biased region" description="Basic residues" evidence="1">
    <location>
        <begin position="22"/>
        <end position="32"/>
    </location>
</feature>
<name>A0ABR8JQQ0_9BACT</name>
<accession>A0ABR8JQQ0</accession>
<gene>
    <name evidence="3" type="ORF">IC234_09160</name>
</gene>
<evidence type="ECO:0000313" key="4">
    <source>
        <dbReference type="Proteomes" id="UP000606003"/>
    </source>
</evidence>
<dbReference type="Proteomes" id="UP000606003">
    <property type="component" value="Unassembled WGS sequence"/>
</dbReference>
<keyword evidence="2" id="KW-0732">Signal</keyword>
<dbReference type="RefSeq" id="WP_190923707.1">
    <property type="nucleotide sequence ID" value="NZ_JACXAC010000003.1"/>
</dbReference>
<sequence length="89" mass="9933">MKQLVILLLLLGCAAGTAQAQHKPKMKAKRAFSHGSESSRGKTAKTHFRPENNIRPVIDLNPRSLERSKTVKAPKPFKYSKGNRLKPAR</sequence>
<dbReference type="EMBL" id="JACXAC010000003">
    <property type="protein sequence ID" value="MBD2722295.1"/>
    <property type="molecule type" value="Genomic_DNA"/>
</dbReference>
<organism evidence="3 4">
    <name type="scientific">Hymenobacter armeniacus</name>
    <dbReference type="NCBI Taxonomy" id="2771358"/>
    <lineage>
        <taxon>Bacteria</taxon>
        <taxon>Pseudomonadati</taxon>
        <taxon>Bacteroidota</taxon>
        <taxon>Cytophagia</taxon>
        <taxon>Cytophagales</taxon>
        <taxon>Hymenobacteraceae</taxon>
        <taxon>Hymenobacter</taxon>
    </lineage>
</organism>
<evidence type="ECO:0000256" key="1">
    <source>
        <dbReference type="SAM" id="MobiDB-lite"/>
    </source>
</evidence>
<evidence type="ECO:0000313" key="3">
    <source>
        <dbReference type="EMBL" id="MBD2722295.1"/>
    </source>
</evidence>
<feature type="signal peptide" evidence="2">
    <location>
        <begin position="1"/>
        <end position="20"/>
    </location>
</feature>
<feature type="region of interest" description="Disordered" evidence="1">
    <location>
        <begin position="19"/>
        <end position="54"/>
    </location>
</feature>